<keyword evidence="1" id="KW-1133">Transmembrane helix</keyword>
<name>A0A3M7SFJ0_BRAPC</name>
<protein>
    <submittedName>
        <fullName evidence="3">Uncharacterized protein</fullName>
    </submittedName>
</protein>
<sequence length="221" mass="26193">MISLFSLLSRSVSIFLGHFWALVFDTDTVRAKPIMHCCQSLSSEGPKHVLIPNLLFSEFCRFIAEFYRIIIAKCVNRDAREIALKNFHKIKLFSMNACARKYDLKLLYCRFQHHLKLHLLNFRFLSKLWIGLSYVGWSNLARDKFNIKFFPKRLFLLNKLIFIKFCFIVTHKAKILCLFILTSQRSLQFLNARQGLLSHLFFFPQYLFMLLTRFCGSKIPF</sequence>
<feature type="transmembrane region" description="Helical" evidence="1">
    <location>
        <begin position="196"/>
        <end position="216"/>
    </location>
</feature>
<feature type="signal peptide" evidence="2">
    <location>
        <begin position="1"/>
        <end position="31"/>
    </location>
</feature>
<keyword evidence="1" id="KW-0472">Membrane</keyword>
<keyword evidence="1" id="KW-0812">Transmembrane</keyword>
<dbReference type="Proteomes" id="UP000276133">
    <property type="component" value="Unassembled WGS sequence"/>
</dbReference>
<dbReference type="AlphaFoldDB" id="A0A3M7SFJ0"/>
<evidence type="ECO:0000313" key="3">
    <source>
        <dbReference type="EMBL" id="RNA34479.1"/>
    </source>
</evidence>
<evidence type="ECO:0000256" key="1">
    <source>
        <dbReference type="SAM" id="Phobius"/>
    </source>
</evidence>
<dbReference type="EMBL" id="REGN01001474">
    <property type="protein sequence ID" value="RNA34479.1"/>
    <property type="molecule type" value="Genomic_DNA"/>
</dbReference>
<keyword evidence="4" id="KW-1185">Reference proteome</keyword>
<feature type="transmembrane region" description="Helical" evidence="1">
    <location>
        <begin position="161"/>
        <end position="181"/>
    </location>
</feature>
<organism evidence="3 4">
    <name type="scientific">Brachionus plicatilis</name>
    <name type="common">Marine rotifer</name>
    <name type="synonym">Brachionus muelleri</name>
    <dbReference type="NCBI Taxonomy" id="10195"/>
    <lineage>
        <taxon>Eukaryota</taxon>
        <taxon>Metazoa</taxon>
        <taxon>Spiralia</taxon>
        <taxon>Gnathifera</taxon>
        <taxon>Rotifera</taxon>
        <taxon>Eurotatoria</taxon>
        <taxon>Monogononta</taxon>
        <taxon>Pseudotrocha</taxon>
        <taxon>Ploima</taxon>
        <taxon>Brachionidae</taxon>
        <taxon>Brachionus</taxon>
    </lineage>
</organism>
<accession>A0A3M7SFJ0</accession>
<comment type="caution">
    <text evidence="3">The sequence shown here is derived from an EMBL/GenBank/DDBJ whole genome shotgun (WGS) entry which is preliminary data.</text>
</comment>
<reference evidence="3 4" key="1">
    <citation type="journal article" date="2018" name="Sci. Rep.">
        <title>Genomic signatures of local adaptation to the degree of environmental predictability in rotifers.</title>
        <authorList>
            <person name="Franch-Gras L."/>
            <person name="Hahn C."/>
            <person name="Garcia-Roger E.M."/>
            <person name="Carmona M.J."/>
            <person name="Serra M."/>
            <person name="Gomez A."/>
        </authorList>
    </citation>
    <scope>NUCLEOTIDE SEQUENCE [LARGE SCALE GENOMIC DNA]</scope>
    <source>
        <strain evidence="3">HYR1</strain>
    </source>
</reference>
<feature type="chain" id="PRO_5018076314" evidence="2">
    <location>
        <begin position="32"/>
        <end position="221"/>
    </location>
</feature>
<gene>
    <name evidence="3" type="ORF">BpHYR1_037454</name>
</gene>
<proteinExistence type="predicted"/>
<keyword evidence="2" id="KW-0732">Signal</keyword>
<evidence type="ECO:0000313" key="4">
    <source>
        <dbReference type="Proteomes" id="UP000276133"/>
    </source>
</evidence>
<evidence type="ECO:0000256" key="2">
    <source>
        <dbReference type="SAM" id="SignalP"/>
    </source>
</evidence>